<keyword evidence="1" id="KW-1133">Transmembrane helix</keyword>
<accession>A0AAE9KC55</accession>
<dbReference type="EMBL" id="CP091958">
    <property type="protein sequence ID" value="UOG58487.1"/>
    <property type="molecule type" value="Genomic_DNA"/>
</dbReference>
<sequence length="358" mass="42150">MKSKPFLWYPVLLFFAIFLLDKLFFLDQVRDYVKQEFTYIYYDVKKELIKEIVSKYGPDGEYIKNPEKKKKLMILMGSSRMLYFQNSDLLAFYPDWDIYNLSSAVTTPAYYLYFLEKLVKDGGVHPDLIVIETDPFQFNKNSTTFKKSNLANSFDPIFIIKYAWTFGKENVNYYFANFLFGVSYNKPYIGNVIKRFKNENSAMGELLKTMTIATLKSDKGNAISPAGAYVEKDFGKIQESARKTIGWIYPSYAPSPMQYEFYKKIFILQREENLRILFVKPGVSPPMEKVLEELKIPETWSQRIKPIHDDWKVPLIDMSKDPYYACNSYADSGHISLDCYRPFIRFILLHYYLDPKQH</sequence>
<gene>
    <name evidence="2" type="ORF">MAL03_19315</name>
</gene>
<organism evidence="2 3">
    <name type="scientific">Leptospira noguchii</name>
    <dbReference type="NCBI Taxonomy" id="28182"/>
    <lineage>
        <taxon>Bacteria</taxon>
        <taxon>Pseudomonadati</taxon>
        <taxon>Spirochaetota</taxon>
        <taxon>Spirochaetia</taxon>
        <taxon>Leptospirales</taxon>
        <taxon>Leptospiraceae</taxon>
        <taxon>Leptospira</taxon>
    </lineage>
</organism>
<dbReference type="Proteomes" id="UP000829829">
    <property type="component" value="Chromosome 2"/>
</dbReference>
<dbReference type="InterPro" id="IPR011468">
    <property type="entry name" value="DUF1574"/>
</dbReference>
<keyword evidence="1" id="KW-0812">Transmembrane</keyword>
<evidence type="ECO:0000313" key="2">
    <source>
        <dbReference type="EMBL" id="UOG58487.1"/>
    </source>
</evidence>
<keyword evidence="1" id="KW-0472">Membrane</keyword>
<dbReference type="AlphaFoldDB" id="A0AAE9KC55"/>
<reference evidence="2" key="1">
    <citation type="submission" date="2022-02" db="EMBL/GenBank/DDBJ databases">
        <title>The genetically variable rfb locus in Leptospira is a mobile cassette and a molecular signature of serovar identity.</title>
        <authorList>
            <person name="Nieves C."/>
            <person name="Vincent A.T."/>
            <person name="Zarantonelli L."/>
            <person name="Picardeau M."/>
            <person name="Veyrier F.J."/>
            <person name="Buschiazzo A."/>
        </authorList>
    </citation>
    <scope>NUCLEOTIDE SEQUENCE</scope>
    <source>
        <strain evidence="2">IP1512017</strain>
    </source>
</reference>
<name>A0AAE9KC55_9LEPT</name>
<evidence type="ECO:0000313" key="3">
    <source>
        <dbReference type="Proteomes" id="UP000829829"/>
    </source>
</evidence>
<feature type="transmembrane region" description="Helical" evidence="1">
    <location>
        <begin position="6"/>
        <end position="25"/>
    </location>
</feature>
<protein>
    <submittedName>
        <fullName evidence="2">DUF1574 domain-containing protein</fullName>
    </submittedName>
</protein>
<evidence type="ECO:0000256" key="1">
    <source>
        <dbReference type="SAM" id="Phobius"/>
    </source>
</evidence>
<dbReference type="Pfam" id="PF07611">
    <property type="entry name" value="DUF1574"/>
    <property type="match status" value="1"/>
</dbReference>
<dbReference type="RefSeq" id="WP_004426043.1">
    <property type="nucleotide sequence ID" value="NZ_CP091941.1"/>
</dbReference>
<proteinExistence type="predicted"/>